<dbReference type="Pfam" id="PF12399">
    <property type="entry name" value="BCA_ABC_TP_C"/>
    <property type="match status" value="1"/>
</dbReference>
<evidence type="ECO:0000259" key="6">
    <source>
        <dbReference type="PROSITE" id="PS50893"/>
    </source>
</evidence>
<keyword evidence="3" id="KW-0813">Transport</keyword>
<reference evidence="8" key="1">
    <citation type="journal article" date="2019" name="Int. J. Syst. Evol. Microbiol.">
        <title>The Global Catalogue of Microorganisms (GCM) 10K type strain sequencing project: providing services to taxonomists for standard genome sequencing and annotation.</title>
        <authorList>
            <consortium name="The Broad Institute Genomics Platform"/>
            <consortium name="The Broad Institute Genome Sequencing Center for Infectious Disease"/>
            <person name="Wu L."/>
            <person name="Ma J."/>
        </authorList>
    </citation>
    <scope>NUCLEOTIDE SEQUENCE [LARGE SCALE GENOMIC DNA]</scope>
    <source>
        <strain evidence="8">CGMCC 1.15731</strain>
    </source>
</reference>
<organism evidence="7 8">
    <name type="scientific">Daeguia caeni</name>
    <dbReference type="NCBI Taxonomy" id="439612"/>
    <lineage>
        <taxon>Bacteria</taxon>
        <taxon>Pseudomonadati</taxon>
        <taxon>Pseudomonadota</taxon>
        <taxon>Alphaproteobacteria</taxon>
        <taxon>Hyphomicrobiales</taxon>
        <taxon>Brucellaceae</taxon>
        <taxon>Daeguia</taxon>
    </lineage>
</organism>
<accession>A0ABV9H717</accession>
<dbReference type="InterPro" id="IPR003593">
    <property type="entry name" value="AAA+_ATPase"/>
</dbReference>
<dbReference type="CDD" id="cd03219">
    <property type="entry name" value="ABC_Mj1267_LivG_branched"/>
    <property type="match status" value="1"/>
</dbReference>
<protein>
    <submittedName>
        <fullName evidence="7">ABC transporter ATP-binding protein</fullName>
    </submittedName>
</protein>
<name>A0ABV9H717_9HYPH</name>
<keyword evidence="4" id="KW-0547">Nucleotide-binding</keyword>
<dbReference type="PANTHER" id="PTHR45772:SF7">
    <property type="entry name" value="AMINO ACID ABC TRANSPORTER ATP-BINDING PROTEIN"/>
    <property type="match status" value="1"/>
</dbReference>
<evidence type="ECO:0000256" key="5">
    <source>
        <dbReference type="ARBA" id="ARBA00022840"/>
    </source>
</evidence>
<dbReference type="InterPro" id="IPR027417">
    <property type="entry name" value="P-loop_NTPase"/>
</dbReference>
<comment type="similarity">
    <text evidence="2">Belongs to the ABC transporter superfamily.</text>
</comment>
<dbReference type="Proteomes" id="UP001596042">
    <property type="component" value="Unassembled WGS sequence"/>
</dbReference>
<evidence type="ECO:0000256" key="2">
    <source>
        <dbReference type="ARBA" id="ARBA00005417"/>
    </source>
</evidence>
<dbReference type="EMBL" id="JBHSEL010000122">
    <property type="protein sequence ID" value="MFC4626156.1"/>
    <property type="molecule type" value="Genomic_DNA"/>
</dbReference>
<dbReference type="PROSITE" id="PS50893">
    <property type="entry name" value="ABC_TRANSPORTER_2"/>
    <property type="match status" value="1"/>
</dbReference>
<dbReference type="RefSeq" id="WP_374832650.1">
    <property type="nucleotide sequence ID" value="NZ_JBHEEZ010000017.1"/>
</dbReference>
<evidence type="ECO:0000256" key="3">
    <source>
        <dbReference type="ARBA" id="ARBA00022448"/>
    </source>
</evidence>
<evidence type="ECO:0000313" key="7">
    <source>
        <dbReference type="EMBL" id="MFC4626156.1"/>
    </source>
</evidence>
<proteinExistence type="inferred from homology"/>
<dbReference type="SMART" id="SM00382">
    <property type="entry name" value="AAA"/>
    <property type="match status" value="1"/>
</dbReference>
<sequence length="261" mass="28030">MSLLRLTRITKRYGGLAAVDGLSFTAEAGHVTSLIGPNGAGKTTVINLITGVQSLTDGRVELAGEDVSRMGSHERVKRGITRSYQTPQMVRGLTALENVEVGADMQHRMSFGAALLAPWKIAAANRRSREAARAALKRVGLKESLWNMDASALAYGDQRKVELARALTHEPKIILLDEPAAGLNPRETEELGIYLKGLSSEGLGILLVEHDMPLVMATSDHVVVVCFGQKIAEGTPDIVQRDPKVIEAYLGTSETGEAIHG</sequence>
<keyword evidence="8" id="KW-1185">Reference proteome</keyword>
<dbReference type="PANTHER" id="PTHR45772">
    <property type="entry name" value="CONSERVED COMPONENT OF ABC TRANSPORTER FOR NATURAL AMINO ACIDS-RELATED"/>
    <property type="match status" value="1"/>
</dbReference>
<dbReference type="SUPFAM" id="SSF52540">
    <property type="entry name" value="P-loop containing nucleoside triphosphate hydrolases"/>
    <property type="match status" value="1"/>
</dbReference>
<dbReference type="PROSITE" id="PS00211">
    <property type="entry name" value="ABC_TRANSPORTER_1"/>
    <property type="match status" value="1"/>
</dbReference>
<dbReference type="Gene3D" id="3.40.50.300">
    <property type="entry name" value="P-loop containing nucleotide triphosphate hydrolases"/>
    <property type="match status" value="1"/>
</dbReference>
<dbReference type="InterPro" id="IPR051120">
    <property type="entry name" value="ABC_AA/LPS_Transport"/>
</dbReference>
<dbReference type="Pfam" id="PF00005">
    <property type="entry name" value="ABC_tran"/>
    <property type="match status" value="1"/>
</dbReference>
<dbReference type="GO" id="GO:0005524">
    <property type="term" value="F:ATP binding"/>
    <property type="evidence" value="ECO:0007669"/>
    <property type="project" value="UniProtKB-KW"/>
</dbReference>
<dbReference type="InterPro" id="IPR003439">
    <property type="entry name" value="ABC_transporter-like_ATP-bd"/>
</dbReference>
<evidence type="ECO:0000256" key="1">
    <source>
        <dbReference type="ARBA" id="ARBA00004533"/>
    </source>
</evidence>
<gene>
    <name evidence="7" type="ORF">ACFO1V_13235</name>
</gene>
<dbReference type="InterPro" id="IPR017871">
    <property type="entry name" value="ABC_transporter-like_CS"/>
</dbReference>
<keyword evidence="5 7" id="KW-0067">ATP-binding</keyword>
<dbReference type="InterPro" id="IPR032823">
    <property type="entry name" value="BCA_ABC_TP_C"/>
</dbReference>
<feature type="domain" description="ABC transporter" evidence="6">
    <location>
        <begin position="4"/>
        <end position="252"/>
    </location>
</feature>
<comment type="caution">
    <text evidence="7">The sequence shown here is derived from an EMBL/GenBank/DDBJ whole genome shotgun (WGS) entry which is preliminary data.</text>
</comment>
<comment type="subcellular location">
    <subcellularLocation>
        <location evidence="1">Cell inner membrane</location>
    </subcellularLocation>
</comment>
<evidence type="ECO:0000256" key="4">
    <source>
        <dbReference type="ARBA" id="ARBA00022741"/>
    </source>
</evidence>
<evidence type="ECO:0000313" key="8">
    <source>
        <dbReference type="Proteomes" id="UP001596042"/>
    </source>
</evidence>